<keyword evidence="2" id="KW-0732">Signal</keyword>
<feature type="chain" id="PRO_5045292897" description="Lipoprotein" evidence="2">
    <location>
        <begin position="30"/>
        <end position="111"/>
    </location>
</feature>
<organism evidence="3 4">
    <name type="scientific">Dongia soli</name>
    <dbReference type="NCBI Taxonomy" id="600628"/>
    <lineage>
        <taxon>Bacteria</taxon>
        <taxon>Pseudomonadati</taxon>
        <taxon>Pseudomonadota</taxon>
        <taxon>Alphaproteobacteria</taxon>
        <taxon>Rhodospirillales</taxon>
        <taxon>Dongiaceae</taxon>
        <taxon>Dongia</taxon>
    </lineage>
</organism>
<accession>A0ABU5EH00</accession>
<dbReference type="EMBL" id="JAXCLW010000013">
    <property type="protein sequence ID" value="MDY0885715.1"/>
    <property type="molecule type" value="Genomic_DNA"/>
</dbReference>
<comment type="caution">
    <text evidence="3">The sequence shown here is derived from an EMBL/GenBank/DDBJ whole genome shotgun (WGS) entry which is preliminary data.</text>
</comment>
<evidence type="ECO:0000256" key="1">
    <source>
        <dbReference type="SAM" id="MobiDB-lite"/>
    </source>
</evidence>
<gene>
    <name evidence="3" type="ORF">SMD27_22955</name>
</gene>
<dbReference type="PROSITE" id="PS51257">
    <property type="entry name" value="PROKAR_LIPOPROTEIN"/>
    <property type="match status" value="1"/>
</dbReference>
<sequence>MRQRSKFLALGAVAAVAVLTACSSTSHQAVWTKNNGNPDQRDRDQRGCEAYAKSQTKVDSGIDQDRAVMGGGTNSGLNPTLNENINAYSTQKRYDNLVNSCMTDLGYRAVK</sequence>
<reference evidence="3 4" key="1">
    <citation type="journal article" date="2016" name="Antonie Van Leeuwenhoek">
        <title>Dongia soli sp. nov., isolated from soil from Dokdo, Korea.</title>
        <authorList>
            <person name="Kim D.U."/>
            <person name="Lee H."/>
            <person name="Kim H."/>
            <person name="Kim S.G."/>
            <person name="Ka J.O."/>
        </authorList>
    </citation>
    <scope>NUCLEOTIDE SEQUENCE [LARGE SCALE GENOMIC DNA]</scope>
    <source>
        <strain evidence="3 4">D78</strain>
    </source>
</reference>
<keyword evidence="4" id="KW-1185">Reference proteome</keyword>
<name>A0ABU5EH00_9PROT</name>
<evidence type="ECO:0000313" key="4">
    <source>
        <dbReference type="Proteomes" id="UP001279642"/>
    </source>
</evidence>
<evidence type="ECO:0008006" key="5">
    <source>
        <dbReference type="Google" id="ProtNLM"/>
    </source>
</evidence>
<evidence type="ECO:0000313" key="3">
    <source>
        <dbReference type="EMBL" id="MDY0885715.1"/>
    </source>
</evidence>
<evidence type="ECO:0000256" key="2">
    <source>
        <dbReference type="SAM" id="SignalP"/>
    </source>
</evidence>
<dbReference type="RefSeq" id="WP_320510791.1">
    <property type="nucleotide sequence ID" value="NZ_JAXCLW010000013.1"/>
</dbReference>
<feature type="region of interest" description="Disordered" evidence="1">
    <location>
        <begin position="29"/>
        <end position="48"/>
    </location>
</feature>
<protein>
    <recommendedName>
        <fullName evidence="5">Lipoprotein</fullName>
    </recommendedName>
</protein>
<feature type="signal peptide" evidence="2">
    <location>
        <begin position="1"/>
        <end position="29"/>
    </location>
</feature>
<feature type="compositionally biased region" description="Polar residues" evidence="1">
    <location>
        <begin position="29"/>
        <end position="38"/>
    </location>
</feature>
<dbReference type="Proteomes" id="UP001279642">
    <property type="component" value="Unassembled WGS sequence"/>
</dbReference>
<proteinExistence type="predicted"/>